<dbReference type="HAMAP" id="MF_00795">
    <property type="entry name" value="CutC"/>
    <property type="match status" value="1"/>
</dbReference>
<name>A0A1R4B4F6_9VIBR</name>
<dbReference type="RefSeq" id="WP_077314218.1">
    <property type="nucleotide sequence ID" value="NZ_AP024888.1"/>
</dbReference>
<proteinExistence type="inferred from homology"/>
<gene>
    <name evidence="2 3" type="primary">cutC</name>
    <name evidence="3" type="ORF">VPAL9027_01781</name>
</gene>
<dbReference type="InterPro" id="IPR036822">
    <property type="entry name" value="CutC-like_dom_sf"/>
</dbReference>
<comment type="similarity">
    <text evidence="1 2">Belongs to the CutC family.</text>
</comment>
<dbReference type="GO" id="GO:0005737">
    <property type="term" value="C:cytoplasm"/>
    <property type="evidence" value="ECO:0007669"/>
    <property type="project" value="UniProtKB-SubCell"/>
</dbReference>
<dbReference type="FunFam" id="3.20.20.380:FF:000001">
    <property type="entry name" value="Copper homeostasis protein CutC"/>
    <property type="match status" value="1"/>
</dbReference>
<evidence type="ECO:0000256" key="1">
    <source>
        <dbReference type="ARBA" id="ARBA00007768"/>
    </source>
</evidence>
<dbReference type="PANTHER" id="PTHR12598">
    <property type="entry name" value="COPPER HOMEOSTASIS PROTEIN CUTC"/>
    <property type="match status" value="1"/>
</dbReference>
<dbReference type="PANTHER" id="PTHR12598:SF0">
    <property type="entry name" value="COPPER HOMEOSTASIS PROTEIN CUTC HOMOLOG"/>
    <property type="match status" value="1"/>
</dbReference>
<keyword evidence="4" id="KW-1185">Reference proteome</keyword>
<dbReference type="AlphaFoldDB" id="A0A1R4B4F6"/>
<evidence type="ECO:0000313" key="3">
    <source>
        <dbReference type="EMBL" id="SJL83802.1"/>
    </source>
</evidence>
<dbReference type="Gene3D" id="3.20.20.380">
    <property type="entry name" value="Copper homeostasis (CutC) domain"/>
    <property type="match status" value="1"/>
</dbReference>
<sequence>MANMCVEVCVDSIESFNHAQAGGAGRIELCSSLALGGITPTYGLVKYALEYATVPVYAMIRPRSGDFLFNHDEIAMMADEIEFFRDLGLDGIVIGALTGDATINTQAVKCWEQCAGPMGITFHRAFDLTRHPERALETLIDLGCHRILSSGGRATAMAGIDNLKHWIQLADQRLSIMPGSGVTPGNVTQITRATGAREVHLSGKVAQPSLMTYHGQGATMGSHGHSDYCRDITDVQQIRATVKQFL</sequence>
<dbReference type="OrthoDB" id="9815677at2"/>
<dbReference type="Pfam" id="PF03932">
    <property type="entry name" value="CutC"/>
    <property type="match status" value="1"/>
</dbReference>
<dbReference type="SUPFAM" id="SSF110395">
    <property type="entry name" value="CutC-like"/>
    <property type="match status" value="1"/>
</dbReference>
<dbReference type="STRING" id="1918946.VPAL9027_01781"/>
<dbReference type="GO" id="GO:0005507">
    <property type="term" value="F:copper ion binding"/>
    <property type="evidence" value="ECO:0007669"/>
    <property type="project" value="TreeGrafter"/>
</dbReference>
<evidence type="ECO:0000256" key="2">
    <source>
        <dbReference type="HAMAP-Rule" id="MF_00795"/>
    </source>
</evidence>
<protein>
    <recommendedName>
        <fullName evidence="2">PF03932 family protein CutC</fullName>
    </recommendedName>
</protein>
<dbReference type="InterPro" id="IPR005627">
    <property type="entry name" value="CutC-like"/>
</dbReference>
<organism evidence="3 4">
    <name type="scientific">Vibrio palustris</name>
    <dbReference type="NCBI Taxonomy" id="1918946"/>
    <lineage>
        <taxon>Bacteria</taxon>
        <taxon>Pseudomonadati</taxon>
        <taxon>Pseudomonadota</taxon>
        <taxon>Gammaproteobacteria</taxon>
        <taxon>Vibrionales</taxon>
        <taxon>Vibrionaceae</taxon>
        <taxon>Vibrio</taxon>
    </lineage>
</organism>
<keyword evidence="2" id="KW-0963">Cytoplasm</keyword>
<dbReference type="EMBL" id="FUFT01000005">
    <property type="protein sequence ID" value="SJL83802.1"/>
    <property type="molecule type" value="Genomic_DNA"/>
</dbReference>
<comment type="caution">
    <text evidence="2">Once thought to be involved in copper homeostasis, experiments in E.coli have shown this is not the case.</text>
</comment>
<accession>A0A1R4B4F6</accession>
<comment type="subcellular location">
    <subcellularLocation>
        <location evidence="2">Cytoplasm</location>
    </subcellularLocation>
</comment>
<reference evidence="3 4" key="1">
    <citation type="submission" date="2017-02" db="EMBL/GenBank/DDBJ databases">
        <authorList>
            <person name="Peterson S.W."/>
        </authorList>
    </citation>
    <scope>NUCLEOTIDE SEQUENCE [LARGE SCALE GENOMIC DNA]</scope>
    <source>
        <strain evidence="3 4">CECT 9027</strain>
    </source>
</reference>
<evidence type="ECO:0000313" key="4">
    <source>
        <dbReference type="Proteomes" id="UP000189475"/>
    </source>
</evidence>
<dbReference type="Proteomes" id="UP000189475">
    <property type="component" value="Unassembled WGS sequence"/>
</dbReference>